<comment type="caution">
    <text evidence="1">The sequence shown here is derived from an EMBL/GenBank/DDBJ whole genome shotgun (WGS) entry which is preliminary data.</text>
</comment>
<organism evidence="1 2">
    <name type="scientific">Biomphalaria pfeifferi</name>
    <name type="common">Bloodfluke planorb</name>
    <name type="synonym">Freshwater snail</name>
    <dbReference type="NCBI Taxonomy" id="112525"/>
    <lineage>
        <taxon>Eukaryota</taxon>
        <taxon>Metazoa</taxon>
        <taxon>Spiralia</taxon>
        <taxon>Lophotrochozoa</taxon>
        <taxon>Mollusca</taxon>
        <taxon>Gastropoda</taxon>
        <taxon>Heterobranchia</taxon>
        <taxon>Euthyneura</taxon>
        <taxon>Panpulmonata</taxon>
        <taxon>Hygrophila</taxon>
        <taxon>Lymnaeoidea</taxon>
        <taxon>Planorbidae</taxon>
        <taxon>Biomphalaria</taxon>
    </lineage>
</organism>
<gene>
    <name evidence="1" type="ORF">Bpfe_004944</name>
</gene>
<dbReference type="EMBL" id="JASAOG010000013">
    <property type="protein sequence ID" value="KAK0065511.1"/>
    <property type="molecule type" value="Genomic_DNA"/>
</dbReference>
<keyword evidence="2" id="KW-1185">Reference proteome</keyword>
<reference evidence="1" key="1">
    <citation type="journal article" date="2023" name="PLoS Negl. Trop. Dis.">
        <title>A genome sequence for Biomphalaria pfeifferi, the major vector snail for the human-infecting parasite Schistosoma mansoni.</title>
        <authorList>
            <person name="Bu L."/>
            <person name="Lu L."/>
            <person name="Laidemitt M.R."/>
            <person name="Zhang S.M."/>
            <person name="Mutuku M."/>
            <person name="Mkoji G."/>
            <person name="Steinauer M."/>
            <person name="Loker E.S."/>
        </authorList>
    </citation>
    <scope>NUCLEOTIDE SEQUENCE</scope>
    <source>
        <strain evidence="1">KasaAsao</strain>
    </source>
</reference>
<dbReference type="AlphaFoldDB" id="A0AAD8FJ94"/>
<name>A0AAD8FJ94_BIOPF</name>
<dbReference type="Proteomes" id="UP001233172">
    <property type="component" value="Unassembled WGS sequence"/>
</dbReference>
<evidence type="ECO:0000313" key="1">
    <source>
        <dbReference type="EMBL" id="KAK0065511.1"/>
    </source>
</evidence>
<feature type="non-terminal residue" evidence="1">
    <location>
        <position position="63"/>
    </location>
</feature>
<reference evidence="1" key="2">
    <citation type="submission" date="2023-04" db="EMBL/GenBank/DDBJ databases">
        <authorList>
            <person name="Bu L."/>
            <person name="Lu L."/>
            <person name="Laidemitt M.R."/>
            <person name="Zhang S.M."/>
            <person name="Mutuku M."/>
            <person name="Mkoji G."/>
            <person name="Steinauer M."/>
            <person name="Loker E.S."/>
        </authorList>
    </citation>
    <scope>NUCLEOTIDE SEQUENCE</scope>
    <source>
        <strain evidence="1">KasaAsao</strain>
        <tissue evidence="1">Whole Snail</tissue>
    </source>
</reference>
<protein>
    <submittedName>
        <fullName evidence="1">Uncharacterized protein</fullName>
    </submittedName>
</protein>
<evidence type="ECO:0000313" key="2">
    <source>
        <dbReference type="Proteomes" id="UP001233172"/>
    </source>
</evidence>
<proteinExistence type="predicted"/>
<accession>A0AAD8FJ94</accession>
<sequence length="63" mass="6922">MVVFGTTVGTSSQAKWFWCSPSSGSGVAHQVVLVWPIKWFWCGPSSGSGVAHQVVLVWPIKWF</sequence>